<sequence>METTRVLRQCSSAPAKPQDKAKGSCNQSMPRKKGGPKRSLTNSKALISPTTTTLKSPYDRESVKSMEEQLARRPCGLDSTRLQPDQNPGRIRLSSEAPKTVVFTHIPKTNVNECNCINMGGHLTIVNVQYRMHENDVRRVIIGFKLRHGEHGTSGSGENREKQALRVDAGGKTCTKGVVEKWLQLAGSYRIPKDWSQTVKDPKRWNPNQSICKMPSKICRLVTQFRISAPIDSIFDGRRCSSLRNVWRTVAPARAPASSAGPRIYLVECLGPLESGGEGPSDGHRRRRRRPRSKSAMFAQWRARAGVSREHCALGLSRVVKQAAPLASHPLPKPLKDRRNLLIDGNETDNNTRFRHPSFHLNQADKTRKPFRILGIGFRSVNGFLTSLPDRRCSSELVNATFVTVTDTYSNVKAGKIGFQLS</sequence>
<organism evidence="2 3">
    <name type="scientific">Panagrellus redivivus</name>
    <name type="common">Microworm</name>
    <dbReference type="NCBI Taxonomy" id="6233"/>
    <lineage>
        <taxon>Eukaryota</taxon>
        <taxon>Metazoa</taxon>
        <taxon>Ecdysozoa</taxon>
        <taxon>Nematoda</taxon>
        <taxon>Chromadorea</taxon>
        <taxon>Rhabditida</taxon>
        <taxon>Tylenchina</taxon>
        <taxon>Panagrolaimomorpha</taxon>
        <taxon>Panagrolaimoidea</taxon>
        <taxon>Panagrolaimidae</taxon>
        <taxon>Panagrellus</taxon>
    </lineage>
</organism>
<protein>
    <submittedName>
        <fullName evidence="3">Uncharacterized protein</fullName>
    </submittedName>
</protein>
<keyword evidence="2" id="KW-1185">Reference proteome</keyword>
<feature type="region of interest" description="Disordered" evidence="1">
    <location>
        <begin position="276"/>
        <end position="297"/>
    </location>
</feature>
<dbReference type="WBParaSite" id="Pan_g3661.t1">
    <property type="protein sequence ID" value="Pan_g3661.t1"/>
    <property type="gene ID" value="Pan_g3661"/>
</dbReference>
<feature type="compositionally biased region" description="Basic and acidic residues" evidence="1">
    <location>
        <begin position="57"/>
        <end position="71"/>
    </location>
</feature>
<feature type="region of interest" description="Disordered" evidence="1">
    <location>
        <begin position="328"/>
        <end position="356"/>
    </location>
</feature>
<reference evidence="3" key="2">
    <citation type="submission" date="2020-10" db="UniProtKB">
        <authorList>
            <consortium name="WormBaseParasite"/>
        </authorList>
    </citation>
    <scope>IDENTIFICATION</scope>
</reference>
<feature type="compositionally biased region" description="Polar residues" evidence="1">
    <location>
        <begin position="39"/>
        <end position="55"/>
    </location>
</feature>
<evidence type="ECO:0000256" key="1">
    <source>
        <dbReference type="SAM" id="MobiDB-lite"/>
    </source>
</evidence>
<reference evidence="2" key="1">
    <citation type="journal article" date="2013" name="Genetics">
        <title>The draft genome and transcriptome of Panagrellus redivivus are shaped by the harsh demands of a free-living lifestyle.</title>
        <authorList>
            <person name="Srinivasan J."/>
            <person name="Dillman A.R."/>
            <person name="Macchietto M.G."/>
            <person name="Heikkinen L."/>
            <person name="Lakso M."/>
            <person name="Fracchia K.M."/>
            <person name="Antoshechkin I."/>
            <person name="Mortazavi A."/>
            <person name="Wong G."/>
            <person name="Sternberg P.W."/>
        </authorList>
    </citation>
    <scope>NUCLEOTIDE SEQUENCE [LARGE SCALE GENOMIC DNA]</scope>
    <source>
        <strain evidence="2">MT8872</strain>
    </source>
</reference>
<dbReference type="Proteomes" id="UP000492821">
    <property type="component" value="Unassembled WGS sequence"/>
</dbReference>
<proteinExistence type="predicted"/>
<evidence type="ECO:0000313" key="3">
    <source>
        <dbReference type="WBParaSite" id="Pan_g3661.t1"/>
    </source>
</evidence>
<name>A0A7E4VVG8_PANRE</name>
<feature type="compositionally biased region" description="Basic residues" evidence="1">
    <location>
        <begin position="284"/>
        <end position="293"/>
    </location>
</feature>
<evidence type="ECO:0000313" key="2">
    <source>
        <dbReference type="Proteomes" id="UP000492821"/>
    </source>
</evidence>
<feature type="region of interest" description="Disordered" evidence="1">
    <location>
        <begin position="1"/>
        <end position="92"/>
    </location>
</feature>
<accession>A0A7E4VVG8</accession>
<dbReference type="AlphaFoldDB" id="A0A7E4VVG8"/>